<dbReference type="Proteomes" id="UP000030672">
    <property type="component" value="Unassembled WGS sequence"/>
</dbReference>
<evidence type="ECO:0000256" key="6">
    <source>
        <dbReference type="RuleBase" id="RU361187"/>
    </source>
</evidence>
<feature type="chain" id="PRO_5001700967" evidence="7">
    <location>
        <begin position="23"/>
        <end position="329"/>
    </location>
</feature>
<feature type="site" description="Important for catalytic activity, responsible for pKa modulation of the active site Glu and correct orientation of both the proton donor and substrate" evidence="5">
    <location>
        <position position="162"/>
    </location>
</feature>
<dbReference type="InterPro" id="IPR023296">
    <property type="entry name" value="Glyco_hydro_beta-prop_sf"/>
</dbReference>
<dbReference type="GeneID" id="63921205"/>
<keyword evidence="3 6" id="KW-0326">Glycosidase</keyword>
<dbReference type="GO" id="GO:0004553">
    <property type="term" value="F:hydrolase activity, hydrolyzing O-glycosyl compounds"/>
    <property type="evidence" value="ECO:0007669"/>
    <property type="project" value="InterPro"/>
</dbReference>
<dbReference type="RefSeq" id="XP_040881933.1">
    <property type="nucleotide sequence ID" value="XM_041027832.1"/>
</dbReference>
<proteinExistence type="inferred from homology"/>
<evidence type="ECO:0000256" key="2">
    <source>
        <dbReference type="ARBA" id="ARBA00022801"/>
    </source>
</evidence>
<keyword evidence="2 6" id="KW-0378">Hydrolase</keyword>
<keyword evidence="7" id="KW-0732">Signal</keyword>
<protein>
    <submittedName>
        <fullName evidence="8">Putative endo-arabinase</fullName>
    </submittedName>
</protein>
<dbReference type="Pfam" id="PF04616">
    <property type="entry name" value="Glyco_hydro_43"/>
    <property type="match status" value="1"/>
</dbReference>
<reference evidence="8 9" key="1">
    <citation type="journal article" date="2014" name="BMC Genomics">
        <title>Genome sequencing of four Aureobasidium pullulans varieties: biotechnological potential, stress tolerance, and description of new species.</title>
        <authorList>
            <person name="Gostin Ar C."/>
            <person name="Ohm R.A."/>
            <person name="Kogej T."/>
            <person name="Sonjak S."/>
            <person name="Turk M."/>
            <person name="Zajc J."/>
            <person name="Zalar P."/>
            <person name="Grube M."/>
            <person name="Sun H."/>
            <person name="Han J."/>
            <person name="Sharma A."/>
            <person name="Chiniquy J."/>
            <person name="Ngan C.Y."/>
            <person name="Lipzen A."/>
            <person name="Barry K."/>
            <person name="Grigoriev I.V."/>
            <person name="Gunde-Cimerman N."/>
        </authorList>
    </citation>
    <scope>NUCLEOTIDE SEQUENCE [LARGE SCALE GENOMIC DNA]</scope>
    <source>
        <strain evidence="8 9">CBS 110374</strain>
    </source>
</reference>
<accession>A0A074VVS8</accession>
<dbReference type="EMBL" id="KL584828">
    <property type="protein sequence ID" value="KEQ64910.1"/>
    <property type="molecule type" value="Genomic_DNA"/>
</dbReference>
<feature type="active site" description="Proton acceptor" evidence="4">
    <location>
        <position position="42"/>
    </location>
</feature>
<gene>
    <name evidence="8" type="ORF">M437DRAFT_82895</name>
</gene>
<dbReference type="AlphaFoldDB" id="A0A074VVS8"/>
<comment type="similarity">
    <text evidence="1 6">Belongs to the glycosyl hydrolase 43 family.</text>
</comment>
<dbReference type="SUPFAM" id="SSF75005">
    <property type="entry name" value="Arabinanase/levansucrase/invertase"/>
    <property type="match status" value="1"/>
</dbReference>
<dbReference type="InterPro" id="IPR051795">
    <property type="entry name" value="Glycosyl_Hydrlase_43"/>
</dbReference>
<evidence type="ECO:0000313" key="9">
    <source>
        <dbReference type="Proteomes" id="UP000030672"/>
    </source>
</evidence>
<evidence type="ECO:0000256" key="1">
    <source>
        <dbReference type="ARBA" id="ARBA00009865"/>
    </source>
</evidence>
<dbReference type="GO" id="GO:0005975">
    <property type="term" value="P:carbohydrate metabolic process"/>
    <property type="evidence" value="ECO:0007669"/>
    <property type="project" value="InterPro"/>
</dbReference>
<dbReference type="InterPro" id="IPR006710">
    <property type="entry name" value="Glyco_hydro_43"/>
</dbReference>
<feature type="active site" description="Proton donor" evidence="4">
    <location>
        <position position="234"/>
    </location>
</feature>
<dbReference type="Gene3D" id="2.115.10.20">
    <property type="entry name" value="Glycosyl hydrolase domain, family 43"/>
    <property type="match status" value="1"/>
</dbReference>
<dbReference type="PANTHER" id="PTHR42812:SF5">
    <property type="entry name" value="ENDO-ARABINASE"/>
    <property type="match status" value="1"/>
</dbReference>
<evidence type="ECO:0000313" key="8">
    <source>
        <dbReference type="EMBL" id="KEQ64910.1"/>
    </source>
</evidence>
<evidence type="ECO:0000256" key="5">
    <source>
        <dbReference type="PIRSR" id="PIRSR606710-2"/>
    </source>
</evidence>
<dbReference type="STRING" id="1043003.A0A074VVS8"/>
<keyword evidence="9" id="KW-1185">Reference proteome</keyword>
<evidence type="ECO:0000256" key="7">
    <source>
        <dbReference type="SAM" id="SignalP"/>
    </source>
</evidence>
<sequence>MTPLSKISLVLASIALLQPSFTAPLIYKRSESGPHITTDFPDPSILRVGDTWYAFAGQSLYDYTSTHIQFAKSTDFETWTLQPANDMLPNLPSWVDASKNHVWAPDINHLDDGRFLLYFSAPTYYDSAPHCIGTAISDTIDGPYFPSEESFACPADQGGAIDASGFRDADGTRYVVYKIDANSLGGGGLCGNTVEPIVSTPILIQQVESDGVTKVGDTFELITNDSPEDGPLVEGPSMIHSGDTYYLFYSSNCFTTTNYDVAYATSSSPTSGFTKQGTLFGTGYDGLRGPGGADAAFDNSHFAFAAQKGDGRRGLYTARITTSGDRVSA</sequence>
<organism evidence="8 9">
    <name type="scientific">Aureobasidium melanogenum (strain CBS 110374)</name>
    <name type="common">Aureobasidium pullulans var. melanogenum</name>
    <dbReference type="NCBI Taxonomy" id="1043003"/>
    <lineage>
        <taxon>Eukaryota</taxon>
        <taxon>Fungi</taxon>
        <taxon>Dikarya</taxon>
        <taxon>Ascomycota</taxon>
        <taxon>Pezizomycotina</taxon>
        <taxon>Dothideomycetes</taxon>
        <taxon>Dothideomycetidae</taxon>
        <taxon>Dothideales</taxon>
        <taxon>Saccotheciaceae</taxon>
        <taxon>Aureobasidium</taxon>
    </lineage>
</organism>
<evidence type="ECO:0000256" key="3">
    <source>
        <dbReference type="ARBA" id="ARBA00023295"/>
    </source>
</evidence>
<evidence type="ECO:0000256" key="4">
    <source>
        <dbReference type="PIRSR" id="PIRSR606710-1"/>
    </source>
</evidence>
<feature type="signal peptide" evidence="7">
    <location>
        <begin position="1"/>
        <end position="22"/>
    </location>
</feature>
<name>A0A074VVS8_AURM1</name>
<dbReference type="PANTHER" id="PTHR42812">
    <property type="entry name" value="BETA-XYLOSIDASE"/>
    <property type="match status" value="1"/>
</dbReference>
<dbReference type="HOGENOM" id="CLU_009397_8_0_1"/>
<dbReference type="CDD" id="cd08999">
    <property type="entry name" value="GH43_ABN-like"/>
    <property type="match status" value="1"/>
</dbReference>